<evidence type="ECO:0000313" key="2">
    <source>
        <dbReference type="Proteomes" id="UP000095280"/>
    </source>
</evidence>
<dbReference type="WBParaSite" id="maker-uti_cns_0003112-snap-gene-0.6-mRNA-1">
    <property type="protein sequence ID" value="maker-uti_cns_0003112-snap-gene-0.6-mRNA-1"/>
    <property type="gene ID" value="maker-uti_cns_0003112-snap-gene-0.6"/>
</dbReference>
<protein>
    <submittedName>
        <fullName evidence="3">Uncharacterized protein</fullName>
    </submittedName>
</protein>
<feature type="region of interest" description="Disordered" evidence="1">
    <location>
        <begin position="33"/>
        <end position="64"/>
    </location>
</feature>
<name>A0A1I8GUY6_9PLAT</name>
<evidence type="ECO:0000313" key="3">
    <source>
        <dbReference type="WBParaSite" id="maker-uti_cns_0003112-snap-gene-0.6-mRNA-1"/>
    </source>
</evidence>
<accession>A0A1I8GUY6</accession>
<dbReference type="AlphaFoldDB" id="A0A1I8GUY6"/>
<feature type="compositionally biased region" description="Low complexity" evidence="1">
    <location>
        <begin position="33"/>
        <end position="49"/>
    </location>
</feature>
<keyword evidence="2" id="KW-1185">Reference proteome</keyword>
<evidence type="ECO:0000256" key="1">
    <source>
        <dbReference type="SAM" id="MobiDB-lite"/>
    </source>
</evidence>
<reference evidence="3" key="1">
    <citation type="submission" date="2016-11" db="UniProtKB">
        <authorList>
            <consortium name="WormBaseParasite"/>
        </authorList>
    </citation>
    <scope>IDENTIFICATION</scope>
</reference>
<dbReference type="Proteomes" id="UP000095280">
    <property type="component" value="Unplaced"/>
</dbReference>
<organism evidence="2 3">
    <name type="scientific">Macrostomum lignano</name>
    <dbReference type="NCBI Taxonomy" id="282301"/>
    <lineage>
        <taxon>Eukaryota</taxon>
        <taxon>Metazoa</taxon>
        <taxon>Spiralia</taxon>
        <taxon>Lophotrochozoa</taxon>
        <taxon>Platyhelminthes</taxon>
        <taxon>Rhabditophora</taxon>
        <taxon>Macrostomorpha</taxon>
        <taxon>Macrostomida</taxon>
        <taxon>Macrostomidae</taxon>
        <taxon>Macrostomum</taxon>
    </lineage>
</organism>
<proteinExistence type="predicted"/>
<sequence>MTPVRIRGSRCCSFGPPAIGRCFSARSRRLTSSAPSSVPGASAPSTSVACSATGRPPSKVSTTAPRTAAGCTLILSLPS</sequence>